<dbReference type="PANTHER" id="PTHR22930">
    <property type="match status" value="1"/>
</dbReference>
<keyword evidence="7" id="KW-0539">Nucleus</keyword>
<gene>
    <name evidence="11" type="primary">LOC120256373</name>
</gene>
<sequence length="236" mass="27265">MTAMFLNIIAHHVKNRIIKFDFVRSGETVSRHFHAVLKSVILCHGVLLKKPEPVPENSIDFRWKWFKCCLGALDGTHIRINVPKVDRPRYRSRKSEITTNILGVYDQDMQFTYVLSGWEGSAHDGRVLRNAITKPNGLRVPNGFYYLVDAGYANCPGFLAPFRGQRYHLSVWADGHQPRTPQEFFKYETCKCEKCDREGIWEMAEDLAEDEIDNLNLEEQEEDDMENITAVVPTDE</sequence>
<comment type="cofactor">
    <cofactor evidence="1">
        <name>a divalent metal cation</name>
        <dbReference type="ChEBI" id="CHEBI:60240"/>
    </cofactor>
</comment>
<keyword evidence="10" id="KW-1185">Reference proteome</keyword>
<keyword evidence="4" id="KW-0540">Nuclease</keyword>
<feature type="domain" description="DUF8040" evidence="9">
    <location>
        <begin position="2"/>
        <end position="41"/>
    </location>
</feature>
<dbReference type="GeneID" id="120256373"/>
<dbReference type="InterPro" id="IPR045249">
    <property type="entry name" value="HARBI1-like"/>
</dbReference>
<evidence type="ECO:0000256" key="3">
    <source>
        <dbReference type="ARBA" id="ARBA00006958"/>
    </source>
</evidence>
<evidence type="ECO:0000259" key="9">
    <source>
        <dbReference type="Pfam" id="PF26138"/>
    </source>
</evidence>
<dbReference type="GO" id="GO:0016787">
    <property type="term" value="F:hydrolase activity"/>
    <property type="evidence" value="ECO:0007669"/>
    <property type="project" value="UniProtKB-KW"/>
</dbReference>
<dbReference type="AlphaFoldDB" id="A0AB40AYD3"/>
<protein>
    <submittedName>
        <fullName evidence="11">Uncharacterized protein LOC120256373</fullName>
    </submittedName>
</protein>
<accession>A0AB40AYD3</accession>
<dbReference type="GO" id="GO:0004518">
    <property type="term" value="F:nuclease activity"/>
    <property type="evidence" value="ECO:0007669"/>
    <property type="project" value="UniProtKB-KW"/>
</dbReference>
<dbReference type="Proteomes" id="UP001515500">
    <property type="component" value="Unplaced"/>
</dbReference>
<keyword evidence="6" id="KW-0378">Hydrolase</keyword>
<feature type="domain" description="DDE Tnp4" evidence="8">
    <location>
        <begin position="73"/>
        <end position="173"/>
    </location>
</feature>
<evidence type="ECO:0000313" key="11">
    <source>
        <dbReference type="RefSeq" id="XP_039120006.1"/>
    </source>
</evidence>
<dbReference type="InterPro" id="IPR058353">
    <property type="entry name" value="DUF8040"/>
</dbReference>
<dbReference type="GO" id="GO:0046872">
    <property type="term" value="F:metal ion binding"/>
    <property type="evidence" value="ECO:0007669"/>
    <property type="project" value="UniProtKB-KW"/>
</dbReference>
<evidence type="ECO:0000259" key="8">
    <source>
        <dbReference type="Pfam" id="PF13359"/>
    </source>
</evidence>
<evidence type="ECO:0000256" key="5">
    <source>
        <dbReference type="ARBA" id="ARBA00022723"/>
    </source>
</evidence>
<dbReference type="RefSeq" id="XP_039120006.1">
    <property type="nucleotide sequence ID" value="XM_039264072.1"/>
</dbReference>
<evidence type="ECO:0000256" key="7">
    <source>
        <dbReference type="ARBA" id="ARBA00023242"/>
    </source>
</evidence>
<keyword evidence="5" id="KW-0479">Metal-binding</keyword>
<evidence type="ECO:0000256" key="1">
    <source>
        <dbReference type="ARBA" id="ARBA00001968"/>
    </source>
</evidence>
<comment type="subcellular location">
    <subcellularLocation>
        <location evidence="2">Nucleus</location>
    </subcellularLocation>
</comment>
<dbReference type="GO" id="GO:0005634">
    <property type="term" value="C:nucleus"/>
    <property type="evidence" value="ECO:0007669"/>
    <property type="project" value="UniProtKB-SubCell"/>
</dbReference>
<evidence type="ECO:0000256" key="6">
    <source>
        <dbReference type="ARBA" id="ARBA00022801"/>
    </source>
</evidence>
<name>A0AB40AYD3_DIOCR</name>
<comment type="similarity">
    <text evidence="3">Belongs to the HARBI1 family.</text>
</comment>
<dbReference type="PANTHER" id="PTHR22930:SF293">
    <property type="entry name" value="PROTEIN ALP1-LIKE"/>
    <property type="match status" value="1"/>
</dbReference>
<dbReference type="Pfam" id="PF26138">
    <property type="entry name" value="DUF8040"/>
    <property type="match status" value="1"/>
</dbReference>
<organism evidence="10 11">
    <name type="scientific">Dioscorea cayennensis subsp. rotundata</name>
    <name type="common">White Guinea yam</name>
    <name type="synonym">Dioscorea rotundata</name>
    <dbReference type="NCBI Taxonomy" id="55577"/>
    <lineage>
        <taxon>Eukaryota</taxon>
        <taxon>Viridiplantae</taxon>
        <taxon>Streptophyta</taxon>
        <taxon>Embryophyta</taxon>
        <taxon>Tracheophyta</taxon>
        <taxon>Spermatophyta</taxon>
        <taxon>Magnoliopsida</taxon>
        <taxon>Liliopsida</taxon>
        <taxon>Dioscoreales</taxon>
        <taxon>Dioscoreaceae</taxon>
        <taxon>Dioscorea</taxon>
    </lineage>
</organism>
<proteinExistence type="inferred from homology"/>
<reference evidence="11" key="1">
    <citation type="submission" date="2025-08" db="UniProtKB">
        <authorList>
            <consortium name="RefSeq"/>
        </authorList>
    </citation>
    <scope>IDENTIFICATION</scope>
</reference>
<evidence type="ECO:0000256" key="4">
    <source>
        <dbReference type="ARBA" id="ARBA00022722"/>
    </source>
</evidence>
<dbReference type="InterPro" id="IPR027806">
    <property type="entry name" value="HARBI1_dom"/>
</dbReference>
<evidence type="ECO:0000313" key="10">
    <source>
        <dbReference type="Proteomes" id="UP001515500"/>
    </source>
</evidence>
<evidence type="ECO:0000256" key="2">
    <source>
        <dbReference type="ARBA" id="ARBA00004123"/>
    </source>
</evidence>
<dbReference type="Pfam" id="PF13359">
    <property type="entry name" value="DDE_Tnp_4"/>
    <property type="match status" value="1"/>
</dbReference>